<dbReference type="Proteomes" id="UP000625079">
    <property type="component" value="Unassembled WGS sequence"/>
</dbReference>
<name>A0AA87W1S6_9BRAD</name>
<accession>A0AA87W1S6</accession>
<organism evidence="1 2">
    <name type="scientific">Bradyrhizobium guangdongense</name>
    <dbReference type="NCBI Taxonomy" id="1325090"/>
    <lineage>
        <taxon>Bacteria</taxon>
        <taxon>Pseudomonadati</taxon>
        <taxon>Pseudomonadota</taxon>
        <taxon>Alphaproteobacteria</taxon>
        <taxon>Hyphomicrobiales</taxon>
        <taxon>Nitrobacteraceae</taxon>
        <taxon>Bradyrhizobium</taxon>
    </lineage>
</organism>
<evidence type="ECO:0000313" key="1">
    <source>
        <dbReference type="EMBL" id="GGI22346.1"/>
    </source>
</evidence>
<reference evidence="1" key="1">
    <citation type="journal article" date="2014" name="Int. J. Syst. Evol. Microbiol.">
        <title>Complete genome sequence of Corynebacterium casei LMG S-19264T (=DSM 44701T), isolated from a smear-ripened cheese.</title>
        <authorList>
            <consortium name="US DOE Joint Genome Institute (JGI-PGF)"/>
            <person name="Walter F."/>
            <person name="Albersmeier A."/>
            <person name="Kalinowski J."/>
            <person name="Ruckert C."/>
        </authorList>
    </citation>
    <scope>NUCLEOTIDE SEQUENCE</scope>
    <source>
        <strain evidence="1">CGMCC 1.15034</strain>
    </source>
</reference>
<dbReference type="Pfam" id="PF06945">
    <property type="entry name" value="DUF1289"/>
    <property type="match status" value="1"/>
</dbReference>
<reference evidence="1" key="2">
    <citation type="submission" date="2022-12" db="EMBL/GenBank/DDBJ databases">
        <authorList>
            <person name="Sun Q."/>
            <person name="Zhou Y."/>
        </authorList>
    </citation>
    <scope>NUCLEOTIDE SEQUENCE</scope>
    <source>
        <strain evidence="1">CGMCC 1.15034</strain>
    </source>
</reference>
<comment type="caution">
    <text evidence="1">The sequence shown here is derived from an EMBL/GenBank/DDBJ whole genome shotgun (WGS) entry which is preliminary data.</text>
</comment>
<dbReference type="AlphaFoldDB" id="A0AA87W1S6"/>
<evidence type="ECO:0000313" key="2">
    <source>
        <dbReference type="Proteomes" id="UP000625079"/>
    </source>
</evidence>
<dbReference type="EMBL" id="BMHC01000002">
    <property type="protein sequence ID" value="GGI22346.1"/>
    <property type="molecule type" value="Genomic_DNA"/>
</dbReference>
<dbReference type="PANTHER" id="PTHR35175:SF2">
    <property type="entry name" value="DUF1289 DOMAIN-CONTAINING PROTEIN"/>
    <property type="match status" value="1"/>
</dbReference>
<dbReference type="PANTHER" id="PTHR35175">
    <property type="entry name" value="DUF1289 DOMAIN-CONTAINING PROTEIN"/>
    <property type="match status" value="1"/>
</dbReference>
<gene>
    <name evidence="1" type="ORF">GCM10010987_18940</name>
</gene>
<protein>
    <submittedName>
        <fullName evidence="1">Fe-S oxidoreductase</fullName>
    </submittedName>
</protein>
<proteinExistence type="predicted"/>
<dbReference type="InterPro" id="IPR010710">
    <property type="entry name" value="DUF1289"/>
</dbReference>
<sequence length="79" mass="8727">MQICPTIPHYVRMSKETPCVAVCMIDPKTRLCFGCGRTLPEIARWHAMESAERLSVMAQLAARMADAGLQPIAGTPKRL</sequence>